<sequence length="110" mass="12252">MGCPGLRKKTALRLTAVALCILLSAAGTAAFRLYELWCDLPDVNALLEQAAVRREAMPRTLSLAFLALEDTAFLRRENGENSPIVRHLARWLLRSGEKDADYLLKRSLLA</sequence>
<dbReference type="RefSeq" id="WP_062253408.1">
    <property type="nucleotide sequence ID" value="NZ_CP014229.1"/>
</dbReference>
<evidence type="ECO:0000313" key="2">
    <source>
        <dbReference type="Proteomes" id="UP000069241"/>
    </source>
</evidence>
<name>A0A0X8JL09_9BACT</name>
<reference evidence="2" key="1">
    <citation type="submission" date="2016-02" db="EMBL/GenBank/DDBJ databases">
        <authorList>
            <person name="Holder M.E."/>
            <person name="Ajami N.J."/>
            <person name="Petrosino J.F."/>
        </authorList>
    </citation>
    <scope>NUCLEOTIDE SEQUENCE [LARGE SCALE GENOMIC DNA]</scope>
    <source>
        <strain evidence="2">CCUG 45958</strain>
    </source>
</reference>
<organism evidence="1 2">
    <name type="scientific">Desulfovibrio fairfieldensis</name>
    <dbReference type="NCBI Taxonomy" id="44742"/>
    <lineage>
        <taxon>Bacteria</taxon>
        <taxon>Pseudomonadati</taxon>
        <taxon>Thermodesulfobacteriota</taxon>
        <taxon>Desulfovibrionia</taxon>
        <taxon>Desulfovibrionales</taxon>
        <taxon>Desulfovibrionaceae</taxon>
        <taxon>Desulfovibrio</taxon>
    </lineage>
</organism>
<dbReference type="KEGG" id="dfi:AXF13_11500"/>
<proteinExistence type="predicted"/>
<protein>
    <submittedName>
        <fullName evidence="1">Uncharacterized protein</fullName>
    </submittedName>
</protein>
<dbReference type="AlphaFoldDB" id="A0A0X8JL09"/>
<dbReference type="EMBL" id="CP014229">
    <property type="protein sequence ID" value="AMD90697.1"/>
    <property type="molecule type" value="Genomic_DNA"/>
</dbReference>
<gene>
    <name evidence="1" type="ORF">AXF13_11500</name>
</gene>
<accession>A0A0X8JL09</accession>
<dbReference type="STRING" id="44742.AXF13_11500"/>
<dbReference type="Proteomes" id="UP000069241">
    <property type="component" value="Chromosome"/>
</dbReference>
<keyword evidence="2" id="KW-1185">Reference proteome</keyword>
<evidence type="ECO:0000313" key="1">
    <source>
        <dbReference type="EMBL" id="AMD90697.1"/>
    </source>
</evidence>